<dbReference type="AlphaFoldDB" id="A0A5Q2Q5D8"/>
<feature type="signal peptide" evidence="2">
    <location>
        <begin position="1"/>
        <end position="21"/>
    </location>
</feature>
<feature type="domain" description="PBP" evidence="3">
    <location>
        <begin position="18"/>
        <end position="300"/>
    </location>
</feature>
<dbReference type="PANTHER" id="PTHR30570:SF1">
    <property type="entry name" value="PHOSPHATE-BINDING PROTEIN PSTS"/>
    <property type="match status" value="1"/>
</dbReference>
<keyword evidence="5" id="KW-1185">Reference proteome</keyword>
<dbReference type="InterPro" id="IPR024370">
    <property type="entry name" value="PBP_domain"/>
</dbReference>
<dbReference type="EMBL" id="CP045871">
    <property type="protein sequence ID" value="QGG79189.1"/>
    <property type="molecule type" value="Genomic_DNA"/>
</dbReference>
<dbReference type="Pfam" id="PF12849">
    <property type="entry name" value="PBP_like_2"/>
    <property type="match status" value="1"/>
</dbReference>
<dbReference type="KEGG" id="llp:GH975_00885"/>
<evidence type="ECO:0000313" key="5">
    <source>
        <dbReference type="Proteomes" id="UP000388235"/>
    </source>
</evidence>
<organism evidence="4 5">
    <name type="scientific">Litorivicinus lipolyticus</name>
    <dbReference type="NCBI Taxonomy" id="418701"/>
    <lineage>
        <taxon>Bacteria</taxon>
        <taxon>Pseudomonadati</taxon>
        <taxon>Pseudomonadota</taxon>
        <taxon>Gammaproteobacteria</taxon>
        <taxon>Oceanospirillales</taxon>
        <taxon>Litorivicinaceae</taxon>
        <taxon>Litorivicinus</taxon>
    </lineage>
</organism>
<dbReference type="Gene3D" id="3.40.190.10">
    <property type="entry name" value="Periplasmic binding protein-like II"/>
    <property type="match status" value="2"/>
</dbReference>
<dbReference type="RefSeq" id="WP_153712693.1">
    <property type="nucleotide sequence ID" value="NZ_CP045871.1"/>
</dbReference>
<dbReference type="PANTHER" id="PTHR30570">
    <property type="entry name" value="PERIPLASMIC PHOSPHATE BINDING COMPONENT OF PHOSPHATE ABC TRANSPORTER"/>
    <property type="match status" value="1"/>
</dbReference>
<evidence type="ECO:0000256" key="1">
    <source>
        <dbReference type="ARBA" id="ARBA00022729"/>
    </source>
</evidence>
<sequence>MFVRLGLAAVVAASISSAAMARDYVSIAGSSTVLPFSTIVAEAAGKRPGVKTPVVESGGSSVGKKGACTGIGTENIDIGNASSRMKVSELDVCAENNVEVTEIKVGYDGIVLASDRSGPELDVTREQLWLALAANVPNAEGTAFVPNFYTTWNEIDASLPNIAIRVLGPPTTSGTRASWEEMVNEKGGCKQNAAAKAILKAEGKSAKTCRPLRTDGGYVEAGEQDNLIVQKLQEDNSSFGVFGFSYLDQNSDVLQAAKVGGVAPTFEDIAAGDYPVSRSLFFYIKKAHVGVVPGIQEYAREWTKHWGEDGILAESGMIPMGEDERAVYADAIENLPTLTADMLD</sequence>
<evidence type="ECO:0000259" key="3">
    <source>
        <dbReference type="Pfam" id="PF12849"/>
    </source>
</evidence>
<accession>A0A5Q2Q5D8</accession>
<keyword evidence="1 2" id="KW-0732">Signal</keyword>
<dbReference type="InterPro" id="IPR050811">
    <property type="entry name" value="Phosphate_ABC_transporter"/>
</dbReference>
<reference evidence="4 5" key="1">
    <citation type="submission" date="2019-11" db="EMBL/GenBank/DDBJ databases">
        <authorList>
            <person name="Khan S.A."/>
            <person name="Jeon C.O."/>
            <person name="Chun B.H."/>
        </authorList>
    </citation>
    <scope>NUCLEOTIDE SEQUENCE [LARGE SCALE GENOMIC DNA]</scope>
    <source>
        <strain evidence="4 5">IMCC 1097</strain>
    </source>
</reference>
<dbReference type="Proteomes" id="UP000388235">
    <property type="component" value="Chromosome"/>
</dbReference>
<proteinExistence type="predicted"/>
<gene>
    <name evidence="4" type="ORF">GH975_00885</name>
</gene>
<name>A0A5Q2Q5D8_9GAMM</name>
<evidence type="ECO:0000256" key="2">
    <source>
        <dbReference type="SAM" id="SignalP"/>
    </source>
</evidence>
<evidence type="ECO:0000313" key="4">
    <source>
        <dbReference type="EMBL" id="QGG79189.1"/>
    </source>
</evidence>
<protein>
    <submittedName>
        <fullName evidence="4">Phosphate ABC transporter substrate-binding protein</fullName>
    </submittedName>
</protein>
<feature type="chain" id="PRO_5024313245" evidence="2">
    <location>
        <begin position="22"/>
        <end position="344"/>
    </location>
</feature>
<dbReference type="SUPFAM" id="SSF53850">
    <property type="entry name" value="Periplasmic binding protein-like II"/>
    <property type="match status" value="1"/>
</dbReference>
<dbReference type="OrthoDB" id="9765713at2"/>